<reference evidence="8 9" key="1">
    <citation type="journal article" date="2019" name="Philos. Trans. R. Soc. Lond., B, Biol. Sci.">
        <title>Ant behaviour and brain gene expression of defending hosts depend on the ecological success of the intruding social parasite.</title>
        <authorList>
            <person name="Kaur R."/>
            <person name="Stoldt M."/>
            <person name="Jongepier E."/>
            <person name="Feldmeyer B."/>
            <person name="Menzel F."/>
            <person name="Bornberg-Bauer E."/>
            <person name="Foitzik S."/>
        </authorList>
    </citation>
    <scope>NUCLEOTIDE SEQUENCE [LARGE SCALE GENOMIC DNA]</scope>
    <source>
        <tissue evidence="8">Whole body</tissue>
    </source>
</reference>
<keyword evidence="1" id="KW-0479">Metal-binding</keyword>
<accession>A0A4S2L2E1</accession>
<proteinExistence type="predicted"/>
<evidence type="ECO:0000256" key="1">
    <source>
        <dbReference type="ARBA" id="ARBA00022723"/>
    </source>
</evidence>
<evidence type="ECO:0000256" key="3">
    <source>
        <dbReference type="ARBA" id="ARBA00022833"/>
    </source>
</evidence>
<comment type="caution">
    <text evidence="8">The sequence shown here is derived from an EMBL/GenBank/DDBJ whole genome shotgun (WGS) entry which is preliminary data.</text>
</comment>
<evidence type="ECO:0000256" key="2">
    <source>
        <dbReference type="ARBA" id="ARBA00022771"/>
    </source>
</evidence>
<dbReference type="STRING" id="300112.A0A4S2L2E1"/>
<keyword evidence="4 5" id="KW-0238">DNA-binding</keyword>
<dbReference type="GO" id="GO:0003677">
    <property type="term" value="F:DNA binding"/>
    <property type="evidence" value="ECO:0007669"/>
    <property type="project" value="UniProtKB-UniRule"/>
</dbReference>
<evidence type="ECO:0000256" key="5">
    <source>
        <dbReference type="PROSITE-ProRule" id="PRU00309"/>
    </source>
</evidence>
<dbReference type="GO" id="GO:0008270">
    <property type="term" value="F:zinc ion binding"/>
    <property type="evidence" value="ECO:0007669"/>
    <property type="project" value="UniProtKB-KW"/>
</dbReference>
<dbReference type="InterPro" id="IPR048366">
    <property type="entry name" value="TNP-like_GBD"/>
</dbReference>
<protein>
    <recommendedName>
        <fullName evidence="7">THAP-type domain-containing protein</fullName>
    </recommendedName>
</protein>
<evidence type="ECO:0000256" key="6">
    <source>
        <dbReference type="SAM" id="Coils"/>
    </source>
</evidence>
<keyword evidence="2 5" id="KW-0863">Zinc-finger</keyword>
<dbReference type="EMBL" id="QBLH01000240">
    <property type="protein sequence ID" value="TGZ57012.1"/>
    <property type="molecule type" value="Genomic_DNA"/>
</dbReference>
<keyword evidence="6" id="KW-0175">Coiled coil</keyword>
<sequence>MTIKCCVQTCTNIYKSKGRKIGDENNNETLMFHRFPRNEGQKTRWINSIRNINGSTWEPKDPLFVCSVERSAESEESAVHSHTMTQDDTLLDWLKEVKKDISNQTTKEQNTDLKITSLTEENEQLKKRLTELDKILNKILGQNEVLRNSNKNMSKQLDTWKNIKKREEGILTTFNKDQREALRRKNSQGVKWESATLKQALILKLKCGSSGYEEVRKLFPLPSLRTLQRRTEYIEFRPGILNKVFELLANEIHNHREEWKDCVLALDEMSIIPGEVIDPSINESIGRVTFGCHEGFANKALVFVLGGIAFRWKQCICYHFTSSKTKSAENDATGKTYVEIIKNILECAETIGLRVHCVISDMGSDNRSMWKIFGIMANRDKVIHEDVIQCENLPSNTVKVEHILELLDTEAPLELKVAFRLKKENLDKKNRFNGMKVSTAKSVFCQRTSSCLQLLALSKEDPSYITTAWFVRVVNHWFDLMTSRHHSLALNKSNEKAYEEAISHLKLTIKIFSEMRVGIDSRWKPVQCGVLIATNAILSLQHYFLNERGYKYLLTGRFTQDFLENIFSCIRFRQAVPNALTFKHLLKTISIAQFCTANATSSYDQDDDNSNHVNMKNIQCKDPKLNFSIDIPIVADECIAYFATWERIILYDMAGSAVHSVKNVYSVCDICYNALLRQEEEPHPYELLTELNAYGDHCLTKVSEETFKAIWKAELTFRLVRENLMKTKNVNVYDVLVNSLQYVWASSAVPQCHDITTKVLRRYFTIRYKQFGQMRKEELKEQGNVFSIPDLSVVLVVLLFANSNTWMSVQIITSFYANLV</sequence>
<dbReference type="Pfam" id="PF05485">
    <property type="entry name" value="THAP"/>
    <property type="match status" value="1"/>
</dbReference>
<evidence type="ECO:0000313" key="8">
    <source>
        <dbReference type="EMBL" id="TGZ57012.1"/>
    </source>
</evidence>
<evidence type="ECO:0000313" key="9">
    <source>
        <dbReference type="Proteomes" id="UP000310200"/>
    </source>
</evidence>
<feature type="coiled-coil region" evidence="6">
    <location>
        <begin position="108"/>
        <end position="142"/>
    </location>
</feature>
<keyword evidence="3" id="KW-0862">Zinc</keyword>
<dbReference type="AlphaFoldDB" id="A0A4S2L2E1"/>
<gene>
    <name evidence="8" type="ORF">DBV15_10459</name>
</gene>
<dbReference type="Pfam" id="PF21787">
    <property type="entry name" value="TNP-like_RNaseH_N"/>
    <property type="match status" value="1"/>
</dbReference>
<dbReference type="InterPro" id="IPR048365">
    <property type="entry name" value="TNP-like_RNaseH_N"/>
</dbReference>
<dbReference type="InterPro" id="IPR006612">
    <property type="entry name" value="THAP_Znf"/>
</dbReference>
<dbReference type="PROSITE" id="PS50950">
    <property type="entry name" value="ZF_THAP"/>
    <property type="match status" value="1"/>
</dbReference>
<dbReference type="Pfam" id="PF21788">
    <property type="entry name" value="TNP-like_GBD"/>
    <property type="match status" value="1"/>
</dbReference>
<evidence type="ECO:0000259" key="7">
    <source>
        <dbReference type="PROSITE" id="PS50950"/>
    </source>
</evidence>
<evidence type="ECO:0000256" key="4">
    <source>
        <dbReference type="ARBA" id="ARBA00023125"/>
    </source>
</evidence>
<dbReference type="Proteomes" id="UP000310200">
    <property type="component" value="Unassembled WGS sequence"/>
</dbReference>
<name>A0A4S2L2E1_9HYME</name>
<dbReference type="SUPFAM" id="SSF57716">
    <property type="entry name" value="Glucocorticoid receptor-like (DNA-binding domain)"/>
    <property type="match status" value="1"/>
</dbReference>
<organism evidence="8 9">
    <name type="scientific">Temnothorax longispinosus</name>
    <dbReference type="NCBI Taxonomy" id="300112"/>
    <lineage>
        <taxon>Eukaryota</taxon>
        <taxon>Metazoa</taxon>
        <taxon>Ecdysozoa</taxon>
        <taxon>Arthropoda</taxon>
        <taxon>Hexapoda</taxon>
        <taxon>Insecta</taxon>
        <taxon>Pterygota</taxon>
        <taxon>Neoptera</taxon>
        <taxon>Endopterygota</taxon>
        <taxon>Hymenoptera</taxon>
        <taxon>Apocrita</taxon>
        <taxon>Aculeata</taxon>
        <taxon>Formicoidea</taxon>
        <taxon>Formicidae</taxon>
        <taxon>Myrmicinae</taxon>
        <taxon>Temnothorax</taxon>
    </lineage>
</organism>
<feature type="domain" description="THAP-type" evidence="7">
    <location>
        <begin position="1"/>
        <end position="94"/>
    </location>
</feature>
<keyword evidence="9" id="KW-1185">Reference proteome</keyword>